<dbReference type="InterPro" id="IPR052980">
    <property type="entry name" value="Crinkler_effector"/>
</dbReference>
<evidence type="ECO:0000313" key="6">
    <source>
        <dbReference type="Proteomes" id="UP000481153"/>
    </source>
</evidence>
<keyword evidence="6" id="KW-1185">Reference proteome</keyword>
<dbReference type="GO" id="GO:0043657">
    <property type="term" value="C:host cell"/>
    <property type="evidence" value="ECO:0007669"/>
    <property type="project" value="UniProtKB-SubCell"/>
</dbReference>
<proteinExistence type="predicted"/>
<dbReference type="EMBL" id="VJMJ01000336">
    <property type="protein sequence ID" value="KAF0722403.1"/>
    <property type="molecule type" value="Genomic_DNA"/>
</dbReference>
<accession>A0A6G0W5Q3</accession>
<sequence>MLRVNCIVVGKGDLFTVDVDGEKTVDDLKNAILETSSHCRDATDLTLYRAFKDKTNLKIDSPFIKRLRDGEIPDEVKSLLVEDMDSTTPLDEALKLPLDLNEIHVLVVVGEEKPRKKKKKPTTIPRAEWFPSDLIEIDAGEIEEYEWFAMQYGYTFENLDFDENDVEIMDMHYFEMEFPVLMLLSWSGVSILFSSPDSPGYEQFMNANAVEYVMPPWNQQELQICSQITDTSDEEADERYHEFGGNARLVFSKTPLPDIDGIFGKLSIKDTVRFMTAPDMQDERQFHSILHMFPKHEHKRPYRGVHVSFASKEIRQEAYKRAQVTYHSDLISLLTKYT</sequence>
<comment type="caution">
    <text evidence="5">The sequence shown here is derived from an EMBL/GenBank/DDBJ whole genome shotgun (WGS) entry which is preliminary data.</text>
</comment>
<evidence type="ECO:0000313" key="5">
    <source>
        <dbReference type="EMBL" id="KAF0722403.1"/>
    </source>
</evidence>
<reference evidence="5 6" key="1">
    <citation type="submission" date="2019-07" db="EMBL/GenBank/DDBJ databases">
        <title>Genomics analysis of Aphanomyces spp. identifies a new class of oomycete effector associated with host adaptation.</title>
        <authorList>
            <person name="Gaulin E."/>
        </authorList>
    </citation>
    <scope>NUCLEOTIDE SEQUENCE [LARGE SCALE GENOMIC DNA]</scope>
    <source>
        <strain evidence="5 6">ATCC 201684</strain>
    </source>
</reference>
<gene>
    <name evidence="5" type="ORF">Ae201684_018472</name>
</gene>
<protein>
    <recommendedName>
        <fullName evidence="4">Crinkler effector protein N-terminal domain-containing protein</fullName>
    </recommendedName>
</protein>
<dbReference type="Pfam" id="PF20147">
    <property type="entry name" value="Crinkler"/>
    <property type="match status" value="1"/>
</dbReference>
<dbReference type="Proteomes" id="UP000481153">
    <property type="component" value="Unassembled WGS sequence"/>
</dbReference>
<dbReference type="AlphaFoldDB" id="A0A6G0W5Q3"/>
<keyword evidence="3" id="KW-0964">Secreted</keyword>
<dbReference type="PANTHER" id="PTHR33129">
    <property type="entry name" value="PROTEIN KINASE DOMAIN-CONTAINING PROTEIN-RELATED"/>
    <property type="match status" value="1"/>
</dbReference>
<dbReference type="GO" id="GO:0005576">
    <property type="term" value="C:extracellular region"/>
    <property type="evidence" value="ECO:0007669"/>
    <property type="project" value="UniProtKB-SubCell"/>
</dbReference>
<dbReference type="PANTHER" id="PTHR33129:SF1">
    <property type="entry name" value="ATP-BINDING PROTEIN"/>
    <property type="match status" value="1"/>
</dbReference>
<comment type="subcellular location">
    <subcellularLocation>
        <location evidence="1">Host cell</location>
    </subcellularLocation>
    <subcellularLocation>
        <location evidence="2">Secreted</location>
    </subcellularLocation>
</comment>
<evidence type="ECO:0000256" key="2">
    <source>
        <dbReference type="ARBA" id="ARBA00004613"/>
    </source>
</evidence>
<feature type="domain" description="Crinkler effector protein N-terminal" evidence="4">
    <location>
        <begin position="3"/>
        <end position="108"/>
    </location>
</feature>
<evidence type="ECO:0000259" key="4">
    <source>
        <dbReference type="Pfam" id="PF20147"/>
    </source>
</evidence>
<organism evidence="5 6">
    <name type="scientific">Aphanomyces euteiches</name>
    <dbReference type="NCBI Taxonomy" id="100861"/>
    <lineage>
        <taxon>Eukaryota</taxon>
        <taxon>Sar</taxon>
        <taxon>Stramenopiles</taxon>
        <taxon>Oomycota</taxon>
        <taxon>Saprolegniomycetes</taxon>
        <taxon>Saprolegniales</taxon>
        <taxon>Verrucalvaceae</taxon>
        <taxon>Aphanomyces</taxon>
    </lineage>
</organism>
<dbReference type="InterPro" id="IPR045379">
    <property type="entry name" value="Crinkler_N"/>
</dbReference>
<evidence type="ECO:0000256" key="3">
    <source>
        <dbReference type="ARBA" id="ARBA00022525"/>
    </source>
</evidence>
<evidence type="ECO:0000256" key="1">
    <source>
        <dbReference type="ARBA" id="ARBA00004340"/>
    </source>
</evidence>
<dbReference type="VEuPathDB" id="FungiDB:AeMF1_017963"/>
<name>A0A6G0W5Q3_9STRA</name>